<dbReference type="EMBL" id="BJMM01000026">
    <property type="protein sequence ID" value="GEB52046.1"/>
    <property type="molecule type" value="Genomic_DNA"/>
</dbReference>
<evidence type="ECO:0000313" key="5">
    <source>
        <dbReference type="Proteomes" id="UP000319210"/>
    </source>
</evidence>
<dbReference type="InterPro" id="IPR050570">
    <property type="entry name" value="Cell_wall_metabolism_enzyme"/>
</dbReference>
<dbReference type="Gene3D" id="2.70.70.10">
    <property type="entry name" value="Glucose Permease (Domain IIA)"/>
    <property type="match status" value="1"/>
</dbReference>
<gene>
    <name evidence="4" type="ORF">SCA03_45970</name>
</gene>
<feature type="transmembrane region" description="Helical" evidence="2">
    <location>
        <begin position="162"/>
        <end position="184"/>
    </location>
</feature>
<dbReference type="GO" id="GO:0004222">
    <property type="term" value="F:metalloendopeptidase activity"/>
    <property type="evidence" value="ECO:0007669"/>
    <property type="project" value="TreeGrafter"/>
</dbReference>
<feature type="compositionally biased region" description="Low complexity" evidence="1">
    <location>
        <begin position="14"/>
        <end position="29"/>
    </location>
</feature>
<feature type="region of interest" description="Disordered" evidence="1">
    <location>
        <begin position="1"/>
        <end position="46"/>
    </location>
</feature>
<proteinExistence type="predicted"/>
<keyword evidence="2" id="KW-0472">Membrane</keyword>
<dbReference type="InterPro" id="IPR016047">
    <property type="entry name" value="M23ase_b-sheet_dom"/>
</dbReference>
<feature type="compositionally biased region" description="Low complexity" evidence="1">
    <location>
        <begin position="227"/>
        <end position="237"/>
    </location>
</feature>
<sequence>MASRSRRQAPEVSYGPYYDDGAPAPYDAYAPHDAHGVGGPYAPGAKDAYAADAYGAHATDAHAATGPYGAGPAAAREEFGAAVPGTARPGVQAPGTGGSGADGPRVDGSVADGSGVSGFGADGSGTDGPGSGEESWEEWNPTEDSLRPVRGRHRVGKQRSGGMARGGAVLGVGMIAAVGAGGMATAQDKGPAAISVPDLASAAGAVKDLPDHLPDAEDLPGIGQLVSDDSGSTDSGTRVAPFTQAGLTEDEAATGADAGEVLRARILAQAEQQRAADEAEAREEAQRVAARQAAEQAEKHATAEKKAEAERKRKIAEEKKRKAEAERRARLARMWTAPLASYQLSAGFGQAGGMWQNDHTGQDFAAPNGTPVKAVHSGTIKEAGWAGSYGYRIVLELDDGTELWFCHLSSMTKSAGDKVRTGDVIARVGSTGNSSGPHLHVEVRPGGGDPVDPLPWLRAKGIDV</sequence>
<name>A0A4Y3R2T0_STRCI</name>
<feature type="domain" description="M23ase beta-sheet core" evidence="3">
    <location>
        <begin position="358"/>
        <end position="453"/>
    </location>
</feature>
<dbReference type="CDD" id="cd12797">
    <property type="entry name" value="M23_peptidase"/>
    <property type="match status" value="1"/>
</dbReference>
<feature type="compositionally biased region" description="Basic and acidic residues" evidence="1">
    <location>
        <begin position="275"/>
        <end position="286"/>
    </location>
</feature>
<organism evidence="4 5">
    <name type="scientific">Streptomyces cacaoi</name>
    <dbReference type="NCBI Taxonomy" id="1898"/>
    <lineage>
        <taxon>Bacteria</taxon>
        <taxon>Bacillati</taxon>
        <taxon>Actinomycetota</taxon>
        <taxon>Actinomycetes</taxon>
        <taxon>Kitasatosporales</taxon>
        <taxon>Streptomycetaceae</taxon>
        <taxon>Streptomyces</taxon>
    </lineage>
</organism>
<dbReference type="SUPFAM" id="SSF51261">
    <property type="entry name" value="Duplicated hybrid motif"/>
    <property type="match status" value="1"/>
</dbReference>
<dbReference type="InterPro" id="IPR011055">
    <property type="entry name" value="Dup_hybrid_motif"/>
</dbReference>
<evidence type="ECO:0000256" key="2">
    <source>
        <dbReference type="SAM" id="Phobius"/>
    </source>
</evidence>
<reference evidence="4 5" key="1">
    <citation type="submission" date="2019-06" db="EMBL/GenBank/DDBJ databases">
        <title>Whole genome shotgun sequence of Streptomyces cacaoi subsp. cacaoi NBRC 12748.</title>
        <authorList>
            <person name="Hosoyama A."/>
            <person name="Uohara A."/>
            <person name="Ohji S."/>
            <person name="Ichikawa N."/>
        </authorList>
    </citation>
    <scope>NUCLEOTIDE SEQUENCE [LARGE SCALE GENOMIC DNA]</scope>
    <source>
        <strain evidence="4 5">NBRC 12748</strain>
    </source>
</reference>
<keyword evidence="2" id="KW-1133">Transmembrane helix</keyword>
<dbReference type="Proteomes" id="UP000319210">
    <property type="component" value="Unassembled WGS sequence"/>
</dbReference>
<keyword evidence="5" id="KW-1185">Reference proteome</keyword>
<feature type="region of interest" description="Disordered" evidence="1">
    <location>
        <begin position="84"/>
        <end position="163"/>
    </location>
</feature>
<feature type="region of interest" description="Disordered" evidence="1">
    <location>
        <begin position="209"/>
        <end position="253"/>
    </location>
</feature>
<evidence type="ECO:0000313" key="4">
    <source>
        <dbReference type="EMBL" id="GEB52046.1"/>
    </source>
</evidence>
<comment type="caution">
    <text evidence="4">The sequence shown here is derived from an EMBL/GenBank/DDBJ whole genome shotgun (WGS) entry which is preliminary data.</text>
</comment>
<feature type="region of interest" description="Disordered" evidence="1">
    <location>
        <begin position="275"/>
        <end position="322"/>
    </location>
</feature>
<evidence type="ECO:0000256" key="1">
    <source>
        <dbReference type="SAM" id="MobiDB-lite"/>
    </source>
</evidence>
<feature type="region of interest" description="Disordered" evidence="1">
    <location>
        <begin position="428"/>
        <end position="447"/>
    </location>
</feature>
<feature type="compositionally biased region" description="Basic and acidic residues" evidence="1">
    <location>
        <begin position="296"/>
        <end position="322"/>
    </location>
</feature>
<dbReference type="PANTHER" id="PTHR21666:SF270">
    <property type="entry name" value="MUREIN HYDROLASE ACTIVATOR ENVC"/>
    <property type="match status" value="1"/>
</dbReference>
<protein>
    <recommendedName>
        <fullName evidence="3">M23ase beta-sheet core domain-containing protein</fullName>
    </recommendedName>
</protein>
<dbReference type="AlphaFoldDB" id="A0A4Y3R2T0"/>
<accession>A0A4Y3R2T0</accession>
<evidence type="ECO:0000259" key="3">
    <source>
        <dbReference type="Pfam" id="PF01551"/>
    </source>
</evidence>
<dbReference type="Pfam" id="PF01551">
    <property type="entry name" value="Peptidase_M23"/>
    <property type="match status" value="1"/>
</dbReference>
<dbReference type="PANTHER" id="PTHR21666">
    <property type="entry name" value="PEPTIDASE-RELATED"/>
    <property type="match status" value="1"/>
</dbReference>
<keyword evidence="2" id="KW-0812">Transmembrane</keyword>
<dbReference type="FunFam" id="2.70.70.10:FF:000013">
    <property type="entry name" value="Peptidase family M23"/>
    <property type="match status" value="1"/>
</dbReference>
<feature type="compositionally biased region" description="Gly residues" evidence="1">
    <location>
        <begin position="115"/>
        <end position="131"/>
    </location>
</feature>